<feature type="region of interest" description="Disordered" evidence="1">
    <location>
        <begin position="720"/>
        <end position="914"/>
    </location>
</feature>
<evidence type="ECO:0000313" key="2">
    <source>
        <dbReference type="RefSeq" id="XP_016986220.1"/>
    </source>
</evidence>
<dbReference type="OrthoDB" id="8062037at2759"/>
<dbReference type="Gene3D" id="3.90.70.120">
    <property type="match status" value="1"/>
</dbReference>
<protein>
    <submittedName>
        <fullName evidence="2">LOW QUALITY PROTEIN: uncharacterized protein LOC108049528</fullName>
    </submittedName>
</protein>
<feature type="compositionally biased region" description="Polar residues" evidence="1">
    <location>
        <begin position="876"/>
        <end position="901"/>
    </location>
</feature>
<feature type="compositionally biased region" description="Basic residues" evidence="1">
    <location>
        <begin position="772"/>
        <end position="782"/>
    </location>
</feature>
<feature type="compositionally biased region" description="Basic and acidic residues" evidence="1">
    <location>
        <begin position="746"/>
        <end position="755"/>
    </location>
</feature>
<name>A0A6P4F701_DRORH</name>
<accession>A0A6P4F701</accession>
<dbReference type="AlphaFoldDB" id="A0A6P4F701"/>
<gene>
    <name evidence="2" type="primary">LOC108049528</name>
</gene>
<reference evidence="2" key="1">
    <citation type="submission" date="2025-08" db="UniProtKB">
        <authorList>
            <consortium name="RefSeq"/>
        </authorList>
    </citation>
    <scope>IDENTIFICATION</scope>
</reference>
<feature type="compositionally biased region" description="Low complexity" evidence="1">
    <location>
        <begin position="846"/>
        <end position="867"/>
    </location>
</feature>
<sequence length="1199" mass="134684">MPISQQDLCRMASTPSCCPRFNKRNTSNTYFSYADQDLGRKFYGGGSSMEEPSCDHWQFCEKVPNRSDVEADSLGSPVGLVCSNTILNNPCGSSPKQQEANVLNFATYLKAFALIYVLPEVDWTSEKIDMLLEEGSDLFRTSSEMEQEQENGEDNKLFQPEIYTNEEKRIKRNFNLEGHTFTLALEPRYLGAGTKPLEQQPSHTIKNLRPVLLSFFKSSRYCLLLTRVGHLLIWRRKRVFFVLDVKGRRRDDLQTVVDNGVAMLVCLKTIDNVVHLASNLSGISPEDGFTIRELVVVRLETPDGRIYMRDTSHRSIEFKVVNKSYAYLKGTLHLSLNQNDPVRNRSSLMVAVGSILASKIDHPANWDTNMLDRLICYGVELCRNCWADCLRDRRPIDLDTFPTQLRMGQYVLELKLIPNVRTGHWKCGVRIIGTDFQAHVLEALKEYGNVVFQINNQMYAMWAKDEFYYLLDPYRHIIVGTHVAEDKADGVKWATVRMFRDQLTMLSVFHQLLMESNRQSAYYLHVIRIRNLAECPEGYALAPSPEDVDNHDVKSLNEPIFFNEQQGVSVCDRSLAEISDYEEDVVSLTDDKFDIKKFKILEDKFDVERQNAGEECEMCEEEMETKSRCRCPGKKRINQAKSDSRVQTSKRSSNSRCECRCMPIKNNCLKTSTKSRKPILKKEQEKRETAGNVFLKEKRVSPEIPTLSKKNVEFTRPIPIKGSGLVRSSRQTGGASSNFSPSQSPERSKSKEGKIIRKYTKISRQTGGRSSTRSRTKSPKCSRSKDGLSPGRINTKILGKEALSNGSSSPSPANSPVRFKSRQGSSPGRITKKIIKISRESGGRTSSPSPQKSPQRSRSKEGSSSGRPMKKMFKTLRQTGTKSQVRSTSREGSSPGRTTIEGSLKGPASKGIGAQLAKPKEKTLLDTATKLLGNAVTKVASPKLIVNKDEARNDCTNGKGGMLLKEALIKMTAVKESPKRIFAPTDILQQSADKPDSLGVAPVATAHLITPAASGLSRDLDQETSSLPNMEFQNIEDFNEHPEECCCSCRMENPTENVYTQVAVPRFPGFNRVPQLLAVAGSESGTVESLNRLLGSAFKVANRVLTMTPWGNYVVFRHHPTHMAESAATWFYVFDGCTCDIDRFRHLDLSKGTAGLIAFRKQSEVVCHIIDSREEKALNMLATQVKDPPHKRLQKLLAR</sequence>
<feature type="compositionally biased region" description="Low complexity" evidence="1">
    <location>
        <begin position="804"/>
        <end position="816"/>
    </location>
</feature>
<evidence type="ECO:0000256" key="1">
    <source>
        <dbReference type="SAM" id="MobiDB-lite"/>
    </source>
</evidence>
<dbReference type="PANTHER" id="PTHR40552:SF6">
    <property type="entry name" value="FI09606P-RELATED"/>
    <property type="match status" value="1"/>
</dbReference>
<feature type="compositionally biased region" description="Polar residues" evidence="1">
    <location>
        <begin position="726"/>
        <end position="745"/>
    </location>
</feature>
<organism evidence="2">
    <name type="scientific">Drosophila rhopaloa</name>
    <name type="common">Fruit fly</name>
    <dbReference type="NCBI Taxonomy" id="1041015"/>
    <lineage>
        <taxon>Eukaryota</taxon>
        <taxon>Metazoa</taxon>
        <taxon>Ecdysozoa</taxon>
        <taxon>Arthropoda</taxon>
        <taxon>Hexapoda</taxon>
        <taxon>Insecta</taxon>
        <taxon>Pterygota</taxon>
        <taxon>Neoptera</taxon>
        <taxon>Endopterygota</taxon>
        <taxon>Diptera</taxon>
        <taxon>Brachycera</taxon>
        <taxon>Muscomorpha</taxon>
        <taxon>Ephydroidea</taxon>
        <taxon>Drosophilidae</taxon>
        <taxon>Drosophila</taxon>
        <taxon>Sophophora</taxon>
    </lineage>
</organism>
<proteinExistence type="predicted"/>
<dbReference type="RefSeq" id="XP_016986220.1">
    <property type="nucleotide sequence ID" value="XM_017130731.1"/>
</dbReference>
<dbReference type="PANTHER" id="PTHR40552">
    <property type="entry name" value="AT05186P-RELATED"/>
    <property type="match status" value="1"/>
</dbReference>